<feature type="compositionally biased region" description="Low complexity" evidence="1">
    <location>
        <begin position="344"/>
        <end position="354"/>
    </location>
</feature>
<sequence>MALESGTLAKELRQEAEHWRYEEARAMSARRVHRSLSEVLERARGADEEASEARDARAARAAVDDSASASRAPFGVRARAEASAGQTAATQAQLSANASTGLSRACARAAPSASEGELADSDVDDDGDRGPLLADDEDSARSSMASGRRASHAASTRARPPRAGARSSGHGVALDTATAQPARAADPLLEAARRVAAARAQPPSAHAAARIGARNRQDAHARARTLARAGRGGSSGGGGAPPSLGFAPPADARMAEAPASVEALAARCVALERTVAELTGRVGERVEALSMAAAAAQLASAAAALADRTAPPAVDAEHGVPPSCRAGGSAGFAAAGSGGGSGGAPRTRAQPQAATRRDTTRASEPQPQPQAQPQAQPPDGRGARPHAARGFAAQQQPPHRVSAMVAQPPPPWADPRPLEAARAHAALDPVGAPDAHALVAAARAPLAELRAHGVAASWDGAMGAAPREHTVPAAVPAIIWWFDERAAIADQVGARAGGRWVDADGAPLALHLSWPGLGAAAQPAAHAKHAWSSGDSMLAPIPPAALLGPYAPLTRATREASTKPPPPRRYFGIDWFGSAQTAACAAASTPGPGAYAPVLPPERSSFNVRFTPDSERPGVGTFERAPLAPAPVPRPTEGLARPKPGRAPLRSGARAVSACLRA</sequence>
<accession>A0A8J5X2R6</accession>
<protein>
    <submittedName>
        <fullName evidence="2">Uncharacterized protein</fullName>
    </submittedName>
</protein>
<feature type="compositionally biased region" description="Low complexity" evidence="1">
    <location>
        <begin position="241"/>
        <end position="250"/>
    </location>
</feature>
<evidence type="ECO:0000313" key="3">
    <source>
        <dbReference type="Proteomes" id="UP000751190"/>
    </source>
</evidence>
<feature type="compositionally biased region" description="Low complexity" evidence="1">
    <location>
        <begin position="369"/>
        <end position="378"/>
    </location>
</feature>
<feature type="compositionally biased region" description="Basic and acidic residues" evidence="1">
    <location>
        <begin position="40"/>
        <end position="58"/>
    </location>
</feature>
<comment type="caution">
    <text evidence="2">The sequence shown here is derived from an EMBL/GenBank/DDBJ whole genome shotgun (WGS) entry which is preliminary data.</text>
</comment>
<organism evidence="2 3">
    <name type="scientific">Diacronema lutheri</name>
    <name type="common">Unicellular marine alga</name>
    <name type="synonym">Monochrysis lutheri</name>
    <dbReference type="NCBI Taxonomy" id="2081491"/>
    <lineage>
        <taxon>Eukaryota</taxon>
        <taxon>Haptista</taxon>
        <taxon>Haptophyta</taxon>
        <taxon>Pavlovophyceae</taxon>
        <taxon>Pavlovales</taxon>
        <taxon>Pavlovaceae</taxon>
        <taxon>Diacronema</taxon>
    </lineage>
</organism>
<feature type="region of interest" description="Disordered" evidence="1">
    <location>
        <begin position="613"/>
        <end position="662"/>
    </location>
</feature>
<gene>
    <name evidence="2" type="ORF">KFE25_011974</name>
</gene>
<feature type="compositionally biased region" description="Acidic residues" evidence="1">
    <location>
        <begin position="117"/>
        <end position="127"/>
    </location>
</feature>
<name>A0A8J5X2R6_DIALT</name>
<feature type="compositionally biased region" description="Low complexity" evidence="1">
    <location>
        <begin position="59"/>
        <end position="72"/>
    </location>
</feature>
<keyword evidence="3" id="KW-1185">Reference proteome</keyword>
<feature type="compositionally biased region" description="Low complexity" evidence="1">
    <location>
        <begin position="81"/>
        <end position="114"/>
    </location>
</feature>
<evidence type="ECO:0000313" key="2">
    <source>
        <dbReference type="EMBL" id="KAG8457908.1"/>
    </source>
</evidence>
<reference evidence="2" key="1">
    <citation type="submission" date="2021-05" db="EMBL/GenBank/DDBJ databases">
        <title>The genome of the haptophyte Pavlova lutheri (Diacronema luteri, Pavlovales) - a model for lipid biosynthesis in eukaryotic algae.</title>
        <authorList>
            <person name="Hulatt C.J."/>
            <person name="Posewitz M.C."/>
        </authorList>
    </citation>
    <scope>NUCLEOTIDE SEQUENCE</scope>
    <source>
        <strain evidence="2">NIVA-4/92</strain>
    </source>
</reference>
<proteinExistence type="predicted"/>
<feature type="compositionally biased region" description="Low complexity" evidence="1">
    <location>
        <begin position="141"/>
        <end position="168"/>
    </location>
</feature>
<dbReference type="OMA" id="WRYEEAR"/>
<dbReference type="EMBL" id="JAGTXO010000060">
    <property type="protein sequence ID" value="KAG8457908.1"/>
    <property type="molecule type" value="Genomic_DNA"/>
</dbReference>
<feature type="compositionally biased region" description="Gly residues" evidence="1">
    <location>
        <begin position="230"/>
        <end position="240"/>
    </location>
</feature>
<evidence type="ECO:0000256" key="1">
    <source>
        <dbReference type="SAM" id="MobiDB-lite"/>
    </source>
</evidence>
<dbReference type="OrthoDB" id="10690545at2759"/>
<feature type="region of interest" description="Disordered" evidence="1">
    <location>
        <begin position="313"/>
        <end position="408"/>
    </location>
</feature>
<dbReference type="AlphaFoldDB" id="A0A8J5X2R6"/>
<dbReference type="Proteomes" id="UP000751190">
    <property type="component" value="Unassembled WGS sequence"/>
</dbReference>
<feature type="compositionally biased region" description="Low complexity" evidence="1">
    <location>
        <begin position="194"/>
        <end position="210"/>
    </location>
</feature>
<feature type="region of interest" description="Disordered" evidence="1">
    <location>
        <begin position="40"/>
        <end position="172"/>
    </location>
</feature>
<feature type="region of interest" description="Disordered" evidence="1">
    <location>
        <begin position="194"/>
        <end position="250"/>
    </location>
</feature>